<dbReference type="InParanoid" id="A0A067RG84"/>
<name>A0A067RG84_ZOONE</name>
<gene>
    <name evidence="1" type="ORF">L798_00621</name>
</gene>
<evidence type="ECO:0000313" key="2">
    <source>
        <dbReference type="Proteomes" id="UP000027135"/>
    </source>
</evidence>
<dbReference type="AlphaFoldDB" id="A0A067RG84"/>
<accession>A0A067RG84</accession>
<protein>
    <submittedName>
        <fullName evidence="1">Uncharacterized protein</fullName>
    </submittedName>
</protein>
<keyword evidence="2" id="KW-1185">Reference proteome</keyword>
<proteinExistence type="predicted"/>
<sequence length="89" mass="10309">MLGAAFRRYMKQDIHYNVSCFHWGFFLLISNVLRLLFEVDDDAPVKFIFFTFYLQQPSRLQEGNNVLGLSEVGLELAAKRLQLLPDVAI</sequence>
<organism evidence="1 2">
    <name type="scientific">Zootermopsis nevadensis</name>
    <name type="common">Dampwood termite</name>
    <dbReference type="NCBI Taxonomy" id="136037"/>
    <lineage>
        <taxon>Eukaryota</taxon>
        <taxon>Metazoa</taxon>
        <taxon>Ecdysozoa</taxon>
        <taxon>Arthropoda</taxon>
        <taxon>Hexapoda</taxon>
        <taxon>Insecta</taxon>
        <taxon>Pterygota</taxon>
        <taxon>Neoptera</taxon>
        <taxon>Polyneoptera</taxon>
        <taxon>Dictyoptera</taxon>
        <taxon>Blattodea</taxon>
        <taxon>Blattoidea</taxon>
        <taxon>Termitoidae</taxon>
        <taxon>Termopsidae</taxon>
        <taxon>Zootermopsis</taxon>
    </lineage>
</organism>
<dbReference type="EMBL" id="KK852486">
    <property type="protein sequence ID" value="KDR22782.1"/>
    <property type="molecule type" value="Genomic_DNA"/>
</dbReference>
<reference evidence="1 2" key="1">
    <citation type="journal article" date="2014" name="Nat. Commun.">
        <title>Molecular traces of alternative social organization in a termite genome.</title>
        <authorList>
            <person name="Terrapon N."/>
            <person name="Li C."/>
            <person name="Robertson H.M."/>
            <person name="Ji L."/>
            <person name="Meng X."/>
            <person name="Booth W."/>
            <person name="Chen Z."/>
            <person name="Childers C.P."/>
            <person name="Glastad K.M."/>
            <person name="Gokhale K."/>
            <person name="Gowin J."/>
            <person name="Gronenberg W."/>
            <person name="Hermansen R.A."/>
            <person name="Hu H."/>
            <person name="Hunt B.G."/>
            <person name="Huylmans A.K."/>
            <person name="Khalil S.M."/>
            <person name="Mitchell R.D."/>
            <person name="Munoz-Torres M.C."/>
            <person name="Mustard J.A."/>
            <person name="Pan H."/>
            <person name="Reese J.T."/>
            <person name="Scharf M.E."/>
            <person name="Sun F."/>
            <person name="Vogel H."/>
            <person name="Xiao J."/>
            <person name="Yang W."/>
            <person name="Yang Z."/>
            <person name="Yang Z."/>
            <person name="Zhou J."/>
            <person name="Zhu J."/>
            <person name="Brent C.S."/>
            <person name="Elsik C.G."/>
            <person name="Goodisman M.A."/>
            <person name="Liberles D.A."/>
            <person name="Roe R.M."/>
            <person name="Vargo E.L."/>
            <person name="Vilcinskas A."/>
            <person name="Wang J."/>
            <person name="Bornberg-Bauer E."/>
            <person name="Korb J."/>
            <person name="Zhang G."/>
            <person name="Liebig J."/>
        </authorList>
    </citation>
    <scope>NUCLEOTIDE SEQUENCE [LARGE SCALE GENOMIC DNA]</scope>
    <source>
        <tissue evidence="1">Whole organism</tissue>
    </source>
</reference>
<dbReference type="Proteomes" id="UP000027135">
    <property type="component" value="Unassembled WGS sequence"/>
</dbReference>
<evidence type="ECO:0000313" key="1">
    <source>
        <dbReference type="EMBL" id="KDR22782.1"/>
    </source>
</evidence>